<dbReference type="SUPFAM" id="SSF53041">
    <property type="entry name" value="Resolvase-like"/>
    <property type="match status" value="1"/>
</dbReference>
<dbReference type="eggNOG" id="COG1961">
    <property type="taxonomic scope" value="Bacteria"/>
</dbReference>
<evidence type="ECO:0000313" key="8">
    <source>
        <dbReference type="EMBL" id="ERI05691.1"/>
    </source>
</evidence>
<dbReference type="AlphaFoldDB" id="U1Y445"/>
<dbReference type="InterPro" id="IPR036162">
    <property type="entry name" value="Resolvase-like_N_sf"/>
</dbReference>
<feature type="domain" description="Recombinase" evidence="7">
    <location>
        <begin position="168"/>
        <end position="261"/>
    </location>
</feature>
<evidence type="ECO:0000256" key="2">
    <source>
        <dbReference type="ARBA" id="ARBA00023125"/>
    </source>
</evidence>
<keyword evidence="1" id="KW-0229">DNA integration</keyword>
<gene>
    <name evidence="8" type="ORF">HMPREF0083_05538</name>
</gene>
<protein>
    <submittedName>
        <fullName evidence="8">Resolvase protein</fullName>
    </submittedName>
</protein>
<dbReference type="InterPro" id="IPR038109">
    <property type="entry name" value="DNA_bind_recomb_sf"/>
</dbReference>
<dbReference type="GeneID" id="92837489"/>
<dbReference type="Proteomes" id="UP000016511">
    <property type="component" value="Unassembled WGS sequence"/>
</dbReference>
<dbReference type="GO" id="GO:0000150">
    <property type="term" value="F:DNA strand exchange activity"/>
    <property type="evidence" value="ECO:0007669"/>
    <property type="project" value="InterPro"/>
</dbReference>
<dbReference type="PROSITE" id="PS00397">
    <property type="entry name" value="RECOMBINASES_1"/>
    <property type="match status" value="1"/>
</dbReference>
<evidence type="ECO:0000259" key="6">
    <source>
        <dbReference type="PROSITE" id="PS51736"/>
    </source>
</evidence>
<dbReference type="EMBL" id="AWSJ01000347">
    <property type="protein sequence ID" value="ERI05691.1"/>
    <property type="molecule type" value="Genomic_DNA"/>
</dbReference>
<evidence type="ECO:0000313" key="9">
    <source>
        <dbReference type="Proteomes" id="UP000016511"/>
    </source>
</evidence>
<comment type="caution">
    <text evidence="8">The sequence shown here is derived from an EMBL/GenBank/DDBJ whole genome shotgun (WGS) entry which is preliminary data.</text>
</comment>
<keyword evidence="2" id="KW-0238">DNA-binding</keyword>
<accession>U1Y445</accession>
<dbReference type="RefSeq" id="WP_021619352.1">
    <property type="nucleotide sequence ID" value="NZ_KE952677.1"/>
</dbReference>
<sequence length="261" mass="30188">MEKVVGYIRVSTKGQARDGYSLAYQMEEIERYCSDHNLELLQIYKDVGISGAKVDEEGLTVEREGLQEMLSDLEWLGASYVVVLNTSRLWRADLVKVLIQRQLKRHNVDIKSIEQTNYSIFTVDPNDFLINGMMELLDQYQRLEIALKLSRGRRKKAQQGGYAGGRATFGYSAKKGQKSLEVNHQHAQVVKRLFQLRKENSDWSLSQLALQLNEEGFQTTQSKAFTKVQVKRILDRESFYKGSYRYGQIESEGRHYPILDY</sequence>
<dbReference type="PATRIC" id="fig|649747.3.peg.4979"/>
<dbReference type="PROSITE" id="PS51737">
    <property type="entry name" value="RECOMBINASE_DNA_BIND"/>
    <property type="match status" value="1"/>
</dbReference>
<dbReference type="PANTHER" id="PTHR30461">
    <property type="entry name" value="DNA-INVERTASE FROM LAMBDOID PROPHAGE"/>
    <property type="match status" value="1"/>
</dbReference>
<dbReference type="InterPro" id="IPR006118">
    <property type="entry name" value="Recombinase_CS"/>
</dbReference>
<evidence type="ECO:0000256" key="4">
    <source>
        <dbReference type="PIRSR" id="PIRSR606118-50"/>
    </source>
</evidence>
<dbReference type="PANTHER" id="PTHR30461:SF23">
    <property type="entry name" value="DNA RECOMBINASE-RELATED"/>
    <property type="match status" value="1"/>
</dbReference>
<evidence type="ECO:0000256" key="5">
    <source>
        <dbReference type="PROSITE-ProRule" id="PRU10137"/>
    </source>
</evidence>
<dbReference type="SMART" id="SM00857">
    <property type="entry name" value="Resolvase"/>
    <property type="match status" value="1"/>
</dbReference>
<feature type="domain" description="Resolvase/invertase-type recombinase catalytic" evidence="6">
    <location>
        <begin position="3"/>
        <end position="160"/>
    </location>
</feature>
<dbReference type="Gene3D" id="3.40.50.1390">
    <property type="entry name" value="Resolvase, N-terminal catalytic domain"/>
    <property type="match status" value="1"/>
</dbReference>
<evidence type="ECO:0000259" key="7">
    <source>
        <dbReference type="PROSITE" id="PS51737"/>
    </source>
</evidence>
<dbReference type="PROSITE" id="PS51736">
    <property type="entry name" value="RECOMBINASES_3"/>
    <property type="match status" value="1"/>
</dbReference>
<evidence type="ECO:0000256" key="3">
    <source>
        <dbReference type="ARBA" id="ARBA00023172"/>
    </source>
</evidence>
<feature type="active site" description="O-(5'-phospho-DNA)-serine intermediate" evidence="4 5">
    <location>
        <position position="11"/>
    </location>
</feature>
<dbReference type="STRING" id="649747.HMPREF0083_05538"/>
<dbReference type="InterPro" id="IPR006119">
    <property type="entry name" value="Resolv_N"/>
</dbReference>
<keyword evidence="3" id="KW-0233">DNA recombination</keyword>
<keyword evidence="9" id="KW-1185">Reference proteome</keyword>
<organism evidence="8 9">
    <name type="scientific">Aneurinibacillus aneurinilyticus ATCC 12856</name>
    <dbReference type="NCBI Taxonomy" id="649747"/>
    <lineage>
        <taxon>Bacteria</taxon>
        <taxon>Bacillati</taxon>
        <taxon>Bacillota</taxon>
        <taxon>Bacilli</taxon>
        <taxon>Bacillales</taxon>
        <taxon>Paenibacillaceae</taxon>
        <taxon>Aneurinibacillus group</taxon>
        <taxon>Aneurinibacillus</taxon>
    </lineage>
</organism>
<dbReference type="Pfam" id="PF07508">
    <property type="entry name" value="Recombinase"/>
    <property type="match status" value="1"/>
</dbReference>
<dbReference type="Gene3D" id="3.90.1750.20">
    <property type="entry name" value="Putative Large Serine Recombinase, Chain B, Domain 2"/>
    <property type="match status" value="1"/>
</dbReference>
<dbReference type="InterPro" id="IPR011109">
    <property type="entry name" value="DNA_bind_recombinase_dom"/>
</dbReference>
<dbReference type="InterPro" id="IPR050639">
    <property type="entry name" value="SSR_resolvase"/>
</dbReference>
<name>U1Y445_ANEAE</name>
<dbReference type="GO" id="GO:0003677">
    <property type="term" value="F:DNA binding"/>
    <property type="evidence" value="ECO:0007669"/>
    <property type="project" value="UniProtKB-KW"/>
</dbReference>
<reference evidence="8 9" key="1">
    <citation type="submission" date="2013-08" db="EMBL/GenBank/DDBJ databases">
        <authorList>
            <person name="Weinstock G."/>
            <person name="Sodergren E."/>
            <person name="Wylie T."/>
            <person name="Fulton L."/>
            <person name="Fulton R."/>
            <person name="Fronick C."/>
            <person name="O'Laughlin M."/>
            <person name="Godfrey J."/>
            <person name="Miner T."/>
            <person name="Herter B."/>
            <person name="Appelbaum E."/>
            <person name="Cordes M."/>
            <person name="Lek S."/>
            <person name="Wollam A."/>
            <person name="Pepin K.H."/>
            <person name="Palsikar V.B."/>
            <person name="Mitreva M."/>
            <person name="Wilson R.K."/>
        </authorList>
    </citation>
    <scope>NUCLEOTIDE SEQUENCE [LARGE SCALE GENOMIC DNA]</scope>
    <source>
        <strain evidence="8 9">ATCC 12856</strain>
    </source>
</reference>
<evidence type="ECO:0000256" key="1">
    <source>
        <dbReference type="ARBA" id="ARBA00022908"/>
    </source>
</evidence>
<dbReference type="HOGENOM" id="CLU_010686_0_2_9"/>
<proteinExistence type="predicted"/>
<dbReference type="CDD" id="cd00338">
    <property type="entry name" value="Ser_Recombinase"/>
    <property type="match status" value="1"/>
</dbReference>
<dbReference type="GO" id="GO:0015074">
    <property type="term" value="P:DNA integration"/>
    <property type="evidence" value="ECO:0007669"/>
    <property type="project" value="UniProtKB-KW"/>
</dbReference>
<dbReference type="Pfam" id="PF00239">
    <property type="entry name" value="Resolvase"/>
    <property type="match status" value="1"/>
</dbReference>